<feature type="compositionally biased region" description="Basic and acidic residues" evidence="2">
    <location>
        <begin position="202"/>
        <end position="213"/>
    </location>
</feature>
<name>A0A8R1IIK2_CAEJA</name>
<evidence type="ECO:0000313" key="4">
    <source>
        <dbReference type="EnsemblMetazoa" id="CJA33640.1"/>
    </source>
</evidence>
<evidence type="ECO:0000256" key="3">
    <source>
        <dbReference type="SAM" id="SignalP"/>
    </source>
</evidence>
<feature type="coiled-coil region" evidence="1">
    <location>
        <begin position="77"/>
        <end position="104"/>
    </location>
</feature>
<dbReference type="Pfam" id="PF15002">
    <property type="entry name" value="ERK-JNK_inhib"/>
    <property type="match status" value="2"/>
</dbReference>
<reference evidence="5" key="1">
    <citation type="submission" date="2010-08" db="EMBL/GenBank/DDBJ databases">
        <authorList>
            <consortium name="Caenorhabditis japonica Sequencing Consortium"/>
            <person name="Wilson R.K."/>
        </authorList>
    </citation>
    <scope>NUCLEOTIDE SEQUENCE [LARGE SCALE GENOMIC DNA]</scope>
    <source>
        <strain evidence="5">DF5081</strain>
    </source>
</reference>
<dbReference type="OMA" id="FEYFSFT"/>
<keyword evidence="3" id="KW-0732">Signal</keyword>
<feature type="signal peptide" evidence="3">
    <location>
        <begin position="1"/>
        <end position="16"/>
    </location>
</feature>
<protein>
    <submittedName>
        <fullName evidence="4">Uncharacterized protein</fullName>
    </submittedName>
</protein>
<feature type="chain" id="PRO_5035941003" evidence="3">
    <location>
        <begin position="17"/>
        <end position="213"/>
    </location>
</feature>
<dbReference type="PANTHER" id="PTHR14735">
    <property type="entry name" value="COILED-COIL DOMAIN-CONTAINING PROTEIN 134"/>
    <property type="match status" value="1"/>
</dbReference>
<keyword evidence="1" id="KW-0175">Coiled coil</keyword>
<sequence length="213" mass="25013">MRSLLLFFSSAFLISAKIDHVKEKNSEAHGDITKLKTKEAPEHVDHKKLFTDNFKNRRIEHQTALGSIKTIEKEKRRQFLEDLLKNVKNLLQESRETLERTGQRSDSPFPHNSDLLKDALSKATNLIIFNWNFEYFSFTKTYNYSIKTGIFDEKTAEKVKLMAQQHELIEKTENYFNAYDKDRARENVEAEETQRKQKKLSKKADSKQPKGEL</sequence>
<dbReference type="PANTHER" id="PTHR14735:SF1">
    <property type="entry name" value="COILED-COIL DOMAIN-CONTAINING PROTEIN 134"/>
    <property type="match status" value="1"/>
</dbReference>
<feature type="compositionally biased region" description="Basic and acidic residues" evidence="2">
    <location>
        <begin position="185"/>
        <end position="195"/>
    </location>
</feature>
<dbReference type="EnsemblMetazoa" id="CJA33640.1">
    <property type="protein sequence ID" value="CJA33640.1"/>
    <property type="gene ID" value="WBGene00209487"/>
</dbReference>
<proteinExistence type="predicted"/>
<reference evidence="4" key="2">
    <citation type="submission" date="2022-06" db="UniProtKB">
        <authorList>
            <consortium name="EnsemblMetazoa"/>
        </authorList>
    </citation>
    <scope>IDENTIFICATION</scope>
    <source>
        <strain evidence="4">DF5081</strain>
    </source>
</reference>
<organism evidence="4 5">
    <name type="scientific">Caenorhabditis japonica</name>
    <dbReference type="NCBI Taxonomy" id="281687"/>
    <lineage>
        <taxon>Eukaryota</taxon>
        <taxon>Metazoa</taxon>
        <taxon>Ecdysozoa</taxon>
        <taxon>Nematoda</taxon>
        <taxon>Chromadorea</taxon>
        <taxon>Rhabditida</taxon>
        <taxon>Rhabditina</taxon>
        <taxon>Rhabditomorpha</taxon>
        <taxon>Rhabditoidea</taxon>
        <taxon>Rhabditidae</taxon>
        <taxon>Peloderinae</taxon>
        <taxon>Caenorhabditis</taxon>
    </lineage>
</organism>
<dbReference type="Proteomes" id="UP000005237">
    <property type="component" value="Unassembled WGS sequence"/>
</dbReference>
<evidence type="ECO:0000256" key="2">
    <source>
        <dbReference type="SAM" id="MobiDB-lite"/>
    </source>
</evidence>
<dbReference type="InterPro" id="IPR026321">
    <property type="entry name" value="CC134"/>
</dbReference>
<evidence type="ECO:0000313" key="5">
    <source>
        <dbReference type="Proteomes" id="UP000005237"/>
    </source>
</evidence>
<dbReference type="AlphaFoldDB" id="A0A8R1IIK2"/>
<feature type="region of interest" description="Disordered" evidence="2">
    <location>
        <begin position="185"/>
        <end position="213"/>
    </location>
</feature>
<keyword evidence="5" id="KW-1185">Reference proteome</keyword>
<accession>A0A8R1IIK2</accession>
<evidence type="ECO:0000256" key="1">
    <source>
        <dbReference type="SAM" id="Coils"/>
    </source>
</evidence>